<dbReference type="AlphaFoldDB" id="A0A918V6F3"/>
<evidence type="ECO:0000259" key="1">
    <source>
        <dbReference type="Pfam" id="PF19783"/>
    </source>
</evidence>
<dbReference type="Pfam" id="PF19783">
    <property type="entry name" value="DUF6268"/>
    <property type="match status" value="1"/>
</dbReference>
<comment type="caution">
    <text evidence="2">The sequence shown here is derived from an EMBL/GenBank/DDBJ whole genome shotgun (WGS) entry which is preliminary data.</text>
</comment>
<reference evidence="2" key="2">
    <citation type="submission" date="2020-09" db="EMBL/GenBank/DDBJ databases">
        <authorList>
            <person name="Sun Q."/>
            <person name="Kim S."/>
        </authorList>
    </citation>
    <scope>NUCLEOTIDE SEQUENCE</scope>
    <source>
        <strain evidence="2">KCTC 12710</strain>
    </source>
</reference>
<feature type="domain" description="DUF6268" evidence="1">
    <location>
        <begin position="30"/>
        <end position="193"/>
    </location>
</feature>
<gene>
    <name evidence="2" type="ORF">GCM10007028_08510</name>
</gene>
<evidence type="ECO:0000313" key="3">
    <source>
        <dbReference type="Proteomes" id="UP000636004"/>
    </source>
</evidence>
<dbReference type="Proteomes" id="UP000636004">
    <property type="component" value="Unassembled WGS sequence"/>
</dbReference>
<dbReference type="EMBL" id="BMWZ01000002">
    <property type="protein sequence ID" value="GGZ73541.1"/>
    <property type="molecule type" value="Genomic_DNA"/>
</dbReference>
<organism evidence="2 3">
    <name type="scientific">Algibacter mikhailovii</name>
    <dbReference type="NCBI Taxonomy" id="425498"/>
    <lineage>
        <taxon>Bacteria</taxon>
        <taxon>Pseudomonadati</taxon>
        <taxon>Bacteroidota</taxon>
        <taxon>Flavobacteriia</taxon>
        <taxon>Flavobacteriales</taxon>
        <taxon>Flavobacteriaceae</taxon>
        <taxon>Algibacter</taxon>
    </lineage>
</organism>
<name>A0A918V6F3_9FLAO</name>
<sequence length="299" mass="34332">MIKLYLTILLFPIICFSQDYVDVLKLGYGRSFQNNFEGAEGSTYISTLEANLTLPIVLNKNNAIITGGIFSRNKLQLYPPQNGLESPFTNLYSTTLKVGLSSTFSERWGMTLVFLPKIASDYHDVSSNDFFMGGFGILKYQKRENVLYRFGLYSSSEAFGFYTTPILGWYSLSKDKKIEMDIFMPISVDINYTSGEFTYGFSYFGIGRSFNIEQNDLNQYVQLNSLEFAGYAQYNRLFKNTILRAKLGYASDDYEVHTYGDKIDFGFIAFNFGDDRQQNNPKIQGSMFFKLELIYRIQL</sequence>
<dbReference type="RefSeq" id="WP_189359537.1">
    <property type="nucleotide sequence ID" value="NZ_BMWZ01000002.1"/>
</dbReference>
<evidence type="ECO:0000313" key="2">
    <source>
        <dbReference type="EMBL" id="GGZ73541.1"/>
    </source>
</evidence>
<protein>
    <recommendedName>
        <fullName evidence="1">DUF6268 domain-containing protein</fullName>
    </recommendedName>
</protein>
<accession>A0A918V6F3</accession>
<dbReference type="InterPro" id="IPR046235">
    <property type="entry name" value="DUF6268"/>
</dbReference>
<keyword evidence="3" id="KW-1185">Reference proteome</keyword>
<proteinExistence type="predicted"/>
<reference evidence="2" key="1">
    <citation type="journal article" date="2014" name="Int. J. Syst. Evol. Microbiol.">
        <title>Complete genome sequence of Corynebacterium casei LMG S-19264T (=DSM 44701T), isolated from a smear-ripened cheese.</title>
        <authorList>
            <consortium name="US DOE Joint Genome Institute (JGI-PGF)"/>
            <person name="Walter F."/>
            <person name="Albersmeier A."/>
            <person name="Kalinowski J."/>
            <person name="Ruckert C."/>
        </authorList>
    </citation>
    <scope>NUCLEOTIDE SEQUENCE</scope>
    <source>
        <strain evidence="2">KCTC 12710</strain>
    </source>
</reference>